<dbReference type="VEuPathDB" id="FungiDB:JI435_435110"/>
<dbReference type="AlphaFoldDB" id="A0A7U2I2S2"/>
<protein>
    <submittedName>
        <fullName evidence="1">Uncharacterized protein</fullName>
    </submittedName>
</protein>
<sequence>MLSSHLSWAEARYQSPYTASDLHVVVEVFVAARSACPTLRCDLHSRTVHPEPDISTVIHVTSSLSVRVRLAQTHLIPSFTNSQEWFLCYRTRSSRVSTRLWKQSIGNDVLHVPLDASPIFCNQSNRDSQLWRPAHRILSKREKRPTSEVRVNSLHQRLTSWRDKLGMLTCESTTTLSPQEWRRPEKW</sequence>
<organism evidence="1 2">
    <name type="scientific">Phaeosphaeria nodorum (strain SN15 / ATCC MYA-4574 / FGSC 10173)</name>
    <name type="common">Glume blotch fungus</name>
    <name type="synonym">Parastagonospora nodorum</name>
    <dbReference type="NCBI Taxonomy" id="321614"/>
    <lineage>
        <taxon>Eukaryota</taxon>
        <taxon>Fungi</taxon>
        <taxon>Dikarya</taxon>
        <taxon>Ascomycota</taxon>
        <taxon>Pezizomycotina</taxon>
        <taxon>Dothideomycetes</taxon>
        <taxon>Pleosporomycetidae</taxon>
        <taxon>Pleosporales</taxon>
        <taxon>Pleosporineae</taxon>
        <taxon>Phaeosphaeriaceae</taxon>
        <taxon>Parastagonospora</taxon>
    </lineage>
</organism>
<dbReference type="Proteomes" id="UP000663193">
    <property type="component" value="Chromosome 7"/>
</dbReference>
<name>A0A7U2I2S2_PHANO</name>
<dbReference type="EMBL" id="CP069029">
    <property type="protein sequence ID" value="QRC97726.1"/>
    <property type="molecule type" value="Genomic_DNA"/>
</dbReference>
<accession>A0A7U2I2S2</accession>
<evidence type="ECO:0000313" key="1">
    <source>
        <dbReference type="EMBL" id="QRC97726.1"/>
    </source>
</evidence>
<gene>
    <name evidence="1" type="ORF">JI435_435110</name>
</gene>
<evidence type="ECO:0000313" key="2">
    <source>
        <dbReference type="Proteomes" id="UP000663193"/>
    </source>
</evidence>
<reference evidence="2" key="1">
    <citation type="journal article" date="2021" name="BMC Genomics">
        <title>Chromosome-level genome assembly and manually-curated proteome of model necrotroph Parastagonospora nodorum Sn15 reveals a genome-wide trove of candidate effector homologs, and redundancy of virulence-related functions within an accessory chromosome.</title>
        <authorList>
            <person name="Bertazzoni S."/>
            <person name="Jones D.A.B."/>
            <person name="Phan H.T."/>
            <person name="Tan K.-C."/>
            <person name="Hane J.K."/>
        </authorList>
    </citation>
    <scope>NUCLEOTIDE SEQUENCE [LARGE SCALE GENOMIC DNA]</scope>
    <source>
        <strain evidence="2">SN15 / ATCC MYA-4574 / FGSC 10173)</strain>
    </source>
</reference>
<proteinExistence type="predicted"/>
<keyword evidence="2" id="KW-1185">Reference proteome</keyword>